<dbReference type="Pfam" id="PF17132">
    <property type="entry name" value="Glyco_hydro_106"/>
    <property type="match status" value="1"/>
</dbReference>
<dbReference type="NCBIfam" id="NF045579">
    <property type="entry name" value="rhamnoside_JR"/>
    <property type="match status" value="1"/>
</dbReference>
<dbReference type="Gene3D" id="2.60.120.260">
    <property type="entry name" value="Galactose-binding domain-like"/>
    <property type="match status" value="2"/>
</dbReference>
<dbReference type="Proteomes" id="UP000190166">
    <property type="component" value="Unassembled WGS sequence"/>
</dbReference>
<dbReference type="PANTHER" id="PTHR43817:SF1">
    <property type="entry name" value="HYDROLASE, FAMILY 43, PUTATIVE (AFU_ORTHOLOGUE AFUA_3G01660)-RELATED"/>
    <property type="match status" value="1"/>
</dbReference>
<proteinExistence type="predicted"/>
<evidence type="ECO:0000256" key="1">
    <source>
        <dbReference type="ARBA" id="ARBA00022729"/>
    </source>
</evidence>
<gene>
    <name evidence="3" type="ORF">SAMN05660461_1990</name>
</gene>
<dbReference type="SUPFAM" id="SSF49785">
    <property type="entry name" value="Galactose-binding domain-like"/>
    <property type="match status" value="2"/>
</dbReference>
<sequence>MHRTLIFFVFIFLFVKGNAQRVNSDTLYRNFISPPNEAKPRVWWHWMNGNITKDGIRKDLEWMHRVGIGGFHQFEVELGRSDKSQIVDKPLVYMTPEWLDAFRFAAKMADSLKLEMAIAASPGFSETGGPWVKPEDGMKKIVWTETRVKGGASNIKLAAAPGITGPFQDMPVQPYGERKVDISKDILFYRDVALLAYKVPQADRSLADLGAVVTSGSNNFTLSQLTDGDLHTSVLLPKDTVKGYAWIQFAFPQPQTIKAISMVGGGNPGMYGKGADPADGRALEASNDGVNYRFITYIPPGAILQQTIPVPATTAKYFRITVKNPPVPFNRAATMGLADKSKKNVAGTEIAEIVLYTADRINRFEEKSAFAPAGNLLDTKTTAASKDVVNANEVIDITDKLQADGSINWTVPEGGEWRIIRFGYSLLGTINHPASYPATGLEVDKLDPVAVKNYFTNYLDRYKDATGSLMGNNGPLQYLITDSWEAGAQNWTADFPAEFQKRRGYSIIPWLPVITGAIIKSADASEAFLFDFRKTLEEMVAAYHYDALTNILAQYGIRRYSESHEDGRAFIGDGMEVKRTAAIPMSALWTPSPVINENDQTRYTIDIRESASVAHLYGQNLVAAESLTALGMGGSAWAYYPGNLKSSADLELASGVNRFVIHCSPHQPLDNKIPGLGLGPFGQWYTRHETWAEQAKAWNDYLARSSYLLQQGRFAADIVYYYGEDNNITNLFGRKPPAIPEGYDYDFINTDALIHLLSVKDGKLVTPGGMSYSVLVLDSSAVKMTLPALRKLRELVRSGATVTGVKPLTPLSLTDDPNEFNQLVNEIWASSNPKVTTAKPLREVLFASNMLPDFEYAKPHDSTQLLYVHRKLPGGDIYWVNNRSDRNEAMKAVFRVSGKTPQIWHPETGSMEPASYKIENNRTTVSLKLTPNDAVFVVFLSPATRKANDLPAKTEKEITTVEGSWRVMFQPNREAPASATFDRLTSYTENSDAGIRYFSGTATYTKHINLRKSLIVKGAQLWLDLGDVRNLAEVVINGKPLGIVWKQPFRVNVTGVLKAGDNKLEIKVTNLWVNRLIGDAQPGVTNKLTYTTLPFYNADSPLQLSGLLGPVKIISVE</sequence>
<dbReference type="EMBL" id="FUZZ01000001">
    <property type="protein sequence ID" value="SKD00891.1"/>
    <property type="molecule type" value="Genomic_DNA"/>
</dbReference>
<dbReference type="STRING" id="393003.SAMN05660461_1990"/>
<dbReference type="PANTHER" id="PTHR43817">
    <property type="entry name" value="GLYCOSYL HYDROLASE"/>
    <property type="match status" value="1"/>
</dbReference>
<dbReference type="AlphaFoldDB" id="A0A1T5NK66"/>
<dbReference type="InterPro" id="IPR008979">
    <property type="entry name" value="Galactose-bd-like_sf"/>
</dbReference>
<keyword evidence="4" id="KW-1185">Reference proteome</keyword>
<accession>A0A1T5NK66</accession>
<evidence type="ECO:0000256" key="2">
    <source>
        <dbReference type="ARBA" id="ARBA00022801"/>
    </source>
</evidence>
<keyword evidence="1" id="KW-0732">Signal</keyword>
<protein>
    <submittedName>
        <fullName evidence="3">Glycosyl hydrolases family 2, sugar binding domain</fullName>
    </submittedName>
</protein>
<evidence type="ECO:0000313" key="4">
    <source>
        <dbReference type="Proteomes" id="UP000190166"/>
    </source>
</evidence>
<dbReference type="GO" id="GO:0016787">
    <property type="term" value="F:hydrolase activity"/>
    <property type="evidence" value="ECO:0007669"/>
    <property type="project" value="UniProtKB-KW"/>
</dbReference>
<organism evidence="3 4">
    <name type="scientific">Chitinophaga ginsengisegetis</name>
    <dbReference type="NCBI Taxonomy" id="393003"/>
    <lineage>
        <taxon>Bacteria</taxon>
        <taxon>Pseudomonadati</taxon>
        <taxon>Bacteroidota</taxon>
        <taxon>Chitinophagia</taxon>
        <taxon>Chitinophagales</taxon>
        <taxon>Chitinophagaceae</taxon>
        <taxon>Chitinophaga</taxon>
    </lineage>
</organism>
<reference evidence="3 4" key="1">
    <citation type="submission" date="2017-02" db="EMBL/GenBank/DDBJ databases">
        <authorList>
            <person name="Peterson S.W."/>
        </authorList>
    </citation>
    <scope>NUCLEOTIDE SEQUENCE [LARGE SCALE GENOMIC DNA]</scope>
    <source>
        <strain evidence="3 4">DSM 18108</strain>
    </source>
</reference>
<name>A0A1T5NK66_9BACT</name>
<evidence type="ECO:0000313" key="3">
    <source>
        <dbReference type="EMBL" id="SKD00891.1"/>
    </source>
</evidence>
<dbReference type="RefSeq" id="WP_235015897.1">
    <property type="nucleotide sequence ID" value="NZ_FUZZ01000001.1"/>
</dbReference>
<keyword evidence="2 3" id="KW-0378">Hydrolase</keyword>